<reference evidence="1 2" key="1">
    <citation type="journal article" date="2015" name="Fungal Genet. Biol.">
        <title>Evolution of novel wood decay mechanisms in Agaricales revealed by the genome sequences of Fistulina hepatica and Cylindrobasidium torrendii.</title>
        <authorList>
            <person name="Floudas D."/>
            <person name="Held B.W."/>
            <person name="Riley R."/>
            <person name="Nagy L.G."/>
            <person name="Koehler G."/>
            <person name="Ransdell A.S."/>
            <person name="Younus H."/>
            <person name="Chow J."/>
            <person name="Chiniquy J."/>
            <person name="Lipzen A."/>
            <person name="Tritt A."/>
            <person name="Sun H."/>
            <person name="Haridas S."/>
            <person name="LaButti K."/>
            <person name="Ohm R.A."/>
            <person name="Kues U."/>
            <person name="Blanchette R.A."/>
            <person name="Grigoriev I.V."/>
            <person name="Minto R.E."/>
            <person name="Hibbett D.S."/>
        </authorList>
    </citation>
    <scope>NUCLEOTIDE SEQUENCE [LARGE SCALE GENOMIC DNA]</scope>
    <source>
        <strain evidence="1 2">ATCC 64428</strain>
    </source>
</reference>
<sequence>MRAAHLELLKDFETLLNAVNIAAWTAEVEAWESNHSKPNSYESKLKSPMQRDIQLHLTEEEKAETTRAAALGHIRGKLTTQKLLLQGLELEELQ</sequence>
<organism evidence="1 2">
    <name type="scientific">Fistulina hepatica ATCC 64428</name>
    <dbReference type="NCBI Taxonomy" id="1128425"/>
    <lineage>
        <taxon>Eukaryota</taxon>
        <taxon>Fungi</taxon>
        <taxon>Dikarya</taxon>
        <taxon>Basidiomycota</taxon>
        <taxon>Agaricomycotina</taxon>
        <taxon>Agaricomycetes</taxon>
        <taxon>Agaricomycetidae</taxon>
        <taxon>Agaricales</taxon>
        <taxon>Fistulinaceae</taxon>
        <taxon>Fistulina</taxon>
    </lineage>
</organism>
<protein>
    <submittedName>
        <fullName evidence="1">Uncharacterized protein</fullName>
    </submittedName>
</protein>
<name>A0A0D7A8P4_9AGAR</name>
<dbReference type="AlphaFoldDB" id="A0A0D7A8P4"/>
<keyword evidence="2" id="KW-1185">Reference proteome</keyword>
<evidence type="ECO:0000313" key="2">
    <source>
        <dbReference type="Proteomes" id="UP000054144"/>
    </source>
</evidence>
<proteinExistence type="predicted"/>
<accession>A0A0D7A8P4</accession>
<dbReference type="EMBL" id="KN882013">
    <property type="protein sequence ID" value="KIY47105.1"/>
    <property type="molecule type" value="Genomic_DNA"/>
</dbReference>
<gene>
    <name evidence="1" type="ORF">FISHEDRAFT_75019</name>
</gene>
<dbReference type="Proteomes" id="UP000054144">
    <property type="component" value="Unassembled WGS sequence"/>
</dbReference>
<dbReference type="OrthoDB" id="3257338at2759"/>
<evidence type="ECO:0000313" key="1">
    <source>
        <dbReference type="EMBL" id="KIY47105.1"/>
    </source>
</evidence>